<keyword evidence="3" id="KW-1185">Reference proteome</keyword>
<organism evidence="2 3">
    <name type="scientific">[Pasteurella] mairii</name>
    <dbReference type="NCBI Taxonomy" id="757"/>
    <lineage>
        <taxon>Bacteria</taxon>
        <taxon>Pseudomonadati</taxon>
        <taxon>Pseudomonadota</taxon>
        <taxon>Gammaproteobacteria</taxon>
        <taxon>Pasteurellales</taxon>
        <taxon>Pasteurellaceae</taxon>
    </lineage>
</organism>
<dbReference type="EMBL" id="UGSS01000002">
    <property type="protein sequence ID" value="SUB33314.1"/>
    <property type="molecule type" value="Genomic_DNA"/>
</dbReference>
<proteinExistence type="predicted"/>
<evidence type="ECO:0000313" key="3">
    <source>
        <dbReference type="Proteomes" id="UP000254280"/>
    </source>
</evidence>
<dbReference type="Proteomes" id="UP000254280">
    <property type="component" value="Unassembled WGS sequence"/>
</dbReference>
<protein>
    <submittedName>
        <fullName evidence="2">Putative bacteriophage protein</fullName>
    </submittedName>
</protein>
<feature type="domain" description="DUF4055" evidence="1">
    <location>
        <begin position="252"/>
        <end position="384"/>
    </location>
</feature>
<sequence length="463" mass="51731">MSHVSTVNPEMAKLHFDVKIIDDLLGGTRTMRDAGQTYLFKMPLEDETAYRNRLSRSTLHPALAETLSQMCGRVFFKPINVLNVNEKIVNEILVDVDLEGNNLDVFAAQWFHAALAYGVSFVLVDFTRTENAKTKADEKAQGARPYLVHIPPQSVLGFKVGRINGKKQITQFRYKEFIPVDDGEFGVKTIEQINVYEIGRVRKFRLSGQGKSSDFVEVEEVGLTAQGKSLSFIPVVPFVTKKTRYFGVGQPPLMELAYLNIKHWQSQSDQDNILNTARVPLLARNGVEDDSPLKIGGSVIDLPREANLFYVEHSGASIQAGQESLKELESQMRIAGAKLLDKTVLAMTDSQARDEQGKEISALRLYANLFEDAIDLALEYVGVWLGVDQVGKVEISGNIDNDFDPNVSIDSVIKLQTSGNLSKQTTFNEAKRRGLISDNVEWEEEQARLDNEGLDHDFTGDDR</sequence>
<dbReference type="OrthoDB" id="6668483at2"/>
<dbReference type="Pfam" id="PF13264">
    <property type="entry name" value="DUF4055"/>
    <property type="match status" value="1"/>
</dbReference>
<dbReference type="AlphaFoldDB" id="A0A379B3X0"/>
<dbReference type="InterPro" id="IPR025129">
    <property type="entry name" value="DUF4055"/>
</dbReference>
<name>A0A379B3X0_9PAST</name>
<accession>A0A379B3X0</accession>
<evidence type="ECO:0000313" key="2">
    <source>
        <dbReference type="EMBL" id="SUB33314.1"/>
    </source>
</evidence>
<gene>
    <name evidence="2" type="ORF">NCTC10699_00927</name>
</gene>
<evidence type="ECO:0000259" key="1">
    <source>
        <dbReference type="Pfam" id="PF13264"/>
    </source>
</evidence>
<reference evidence="2 3" key="1">
    <citation type="submission" date="2018-06" db="EMBL/GenBank/DDBJ databases">
        <authorList>
            <consortium name="Pathogen Informatics"/>
            <person name="Doyle S."/>
        </authorList>
    </citation>
    <scope>NUCLEOTIDE SEQUENCE [LARGE SCALE GENOMIC DNA]</scope>
    <source>
        <strain evidence="2 3">NCTC10699</strain>
    </source>
</reference>